<feature type="compositionally biased region" description="Acidic residues" evidence="2">
    <location>
        <begin position="269"/>
        <end position="280"/>
    </location>
</feature>
<feature type="compositionally biased region" description="Polar residues" evidence="2">
    <location>
        <begin position="166"/>
        <end position="176"/>
    </location>
</feature>
<dbReference type="PROSITE" id="PS51840">
    <property type="entry name" value="C2_NT"/>
    <property type="match status" value="1"/>
</dbReference>
<dbReference type="EMBL" id="JBBNAG010000003">
    <property type="protein sequence ID" value="KAK9147876.1"/>
    <property type="molecule type" value="Genomic_DNA"/>
</dbReference>
<feature type="coiled-coil region" evidence="1">
    <location>
        <begin position="1066"/>
        <end position="1118"/>
    </location>
</feature>
<feature type="compositionally biased region" description="Basic and acidic residues" evidence="2">
    <location>
        <begin position="148"/>
        <end position="164"/>
    </location>
</feature>
<dbReference type="AlphaFoldDB" id="A0AAP0K8C7"/>
<evidence type="ECO:0000313" key="5">
    <source>
        <dbReference type="Proteomes" id="UP001419268"/>
    </source>
</evidence>
<feature type="domain" description="C2 NT-type" evidence="3">
    <location>
        <begin position="6"/>
        <end position="141"/>
    </location>
</feature>
<proteinExistence type="predicted"/>
<dbReference type="Proteomes" id="UP001419268">
    <property type="component" value="Unassembled WGS sequence"/>
</dbReference>
<feature type="coiled-coil region" evidence="1">
    <location>
        <begin position="338"/>
        <end position="365"/>
    </location>
</feature>
<dbReference type="Pfam" id="PF10358">
    <property type="entry name" value="NT-C2"/>
    <property type="match status" value="1"/>
</dbReference>
<evidence type="ECO:0000256" key="2">
    <source>
        <dbReference type="SAM" id="MobiDB-lite"/>
    </source>
</evidence>
<reference evidence="4 5" key="1">
    <citation type="submission" date="2024-01" db="EMBL/GenBank/DDBJ databases">
        <title>Genome assemblies of Stephania.</title>
        <authorList>
            <person name="Yang L."/>
        </authorList>
    </citation>
    <scope>NUCLEOTIDE SEQUENCE [LARGE SCALE GENOMIC DNA]</scope>
    <source>
        <strain evidence="4">JXDWG</strain>
        <tissue evidence="4">Leaf</tissue>
    </source>
</reference>
<feature type="region of interest" description="Disordered" evidence="2">
    <location>
        <begin position="148"/>
        <end position="183"/>
    </location>
</feature>
<dbReference type="SUPFAM" id="SSF57997">
    <property type="entry name" value="Tropomyosin"/>
    <property type="match status" value="1"/>
</dbReference>
<feature type="coiled-coil region" evidence="1">
    <location>
        <begin position="495"/>
        <end position="1025"/>
    </location>
</feature>
<comment type="caution">
    <text evidence="4">The sequence shown here is derived from an EMBL/GenBank/DDBJ whole genome shotgun (WGS) entry which is preliminary data.</text>
</comment>
<keyword evidence="1" id="KW-0175">Coiled coil</keyword>
<dbReference type="InterPro" id="IPR019448">
    <property type="entry name" value="NT-C2"/>
</dbReference>
<feature type="compositionally biased region" description="Polar residues" evidence="2">
    <location>
        <begin position="1046"/>
        <end position="1055"/>
    </location>
</feature>
<name>A0AAP0K8C7_9MAGN</name>
<protein>
    <recommendedName>
        <fullName evidence="3">C2 NT-type domain-containing protein</fullName>
    </recommendedName>
</protein>
<dbReference type="PANTHER" id="PTHR34452">
    <property type="entry name" value="MYOSIN HEAVY CHAIN-RELATED PROTEIN"/>
    <property type="match status" value="1"/>
</dbReference>
<dbReference type="PANTHER" id="PTHR34452:SF7">
    <property type="entry name" value="MYOSIN HEAVY CHAIN-RELATED PROTEIN"/>
    <property type="match status" value="1"/>
</dbReference>
<feature type="region of interest" description="Disordered" evidence="2">
    <location>
        <begin position="265"/>
        <end position="295"/>
    </location>
</feature>
<feature type="region of interest" description="Disordered" evidence="2">
    <location>
        <begin position="434"/>
        <end position="471"/>
    </location>
</feature>
<dbReference type="Gene3D" id="1.10.287.1490">
    <property type="match status" value="1"/>
</dbReference>
<accession>A0AAP0K8C7</accession>
<gene>
    <name evidence="4" type="ORF">Scep_006633</name>
</gene>
<feature type="region of interest" description="Disordered" evidence="2">
    <location>
        <begin position="204"/>
        <end position="239"/>
    </location>
</feature>
<evidence type="ECO:0000256" key="1">
    <source>
        <dbReference type="SAM" id="Coils"/>
    </source>
</evidence>
<feature type="coiled-coil region" evidence="1">
    <location>
        <begin position="1195"/>
        <end position="1236"/>
    </location>
</feature>
<feature type="region of interest" description="Disordered" evidence="2">
    <location>
        <begin position="1037"/>
        <end position="1066"/>
    </location>
</feature>
<sequence>MFKAAIWRNEKNKIKVTFKLQFQATQVPQLGRDTMMVSVVPVEVGKPTVKLEKVLVREGSCCWENAIYETVKFNRELKSGKVNEKIYKFIASNASSKASFLGEATIDLADYIEAIKPLTVSLPLKASNSGAILHVTIQRIQEALDHRDVEENEDVTPRSKERSLWSHFSTEKNGNSDSKDNEIRHRSTNQNVESDGYLLAQKVPDATSASSSESSSERNTPRELGLSDDNVDNGAMVLKPHNHVSTPLKTAAKAFAMTYMERQRSNTEWSEDSVPDESPDELPSSSDDSLVKERSPLVSDASVEKLKSEIFALIRQADMSELELQTLRKQIVKESKRGQDLLREVLTLKEERDALKKEFDQFKTSAQRADHSKISNKMHFENGDSRALLEEIRQELDHEKELNVNLRVQLQKTQESNSELILAVQDLEEMLEQKDKETSSLAGKHVVSEASEDLQEAVPKLETDDDNDDEDQRALERIVKEHGQAKETYLLEQKILDLYSEIDVYRRDRDELEMQMEQLALDYEILKQENHDIMSKLEQNNLQEQLKMQYLCSASVASGNELETQVETLENDLKKKNEESSASLATIDELKTRISSLENDLAKRNEEVSASLDTIHELETEVDILEQALKKRDEEFLASSNTIHELKAQVGILEKDLKKRNEEVSGSSDTIRELETQVDILEKDMKKQDEEFAASLNTIQELEMQVDCLEKGLKNKSEELTAALSTIHELENQMMNLEKELEGQEQRFEADLKAVMHAKVEQEKRAIQAEEALRKIKLNNVSTAERLQEEFRRLSVQMASAFDANEKLAFKAVSESNELRLQKSHLEELLNKANEELEYVKEHYELKLKELSGQREQPKHQAENYETMSKKLEQQKINEEEMRLAFSKEIQMLKAEVERITKENDRLSVDVEQNGKMRDEMENMKALIDETEMLVLRGHVERDELERKIDSLRKEADNSMEVINNMRYLKDEKEKIVTLLQSEVESLRKQYNDLKKSLLEGELENENLRKQVLNLKGELQKKGDTITAIEKKLKDSNGRAALSDGNKPTSRNINKSVPPPRGSKEAASLREKIKLLEVQIKQKEAALEKSNNSFLEKEKDLLHKIEELQNRMAEINQCGIRYCEDQLEKEEFKDANAMAASEPRADDKAENMLETHTGAVEQLSVTNGVESTQNISEKEDNALIVTPNGIDQGQDDELQREMDLLRERNKFMEGELKDMQERYSEISVKFAEVEGERQKLVMAVRNLRNAIKS</sequence>
<evidence type="ECO:0000259" key="3">
    <source>
        <dbReference type="PROSITE" id="PS51840"/>
    </source>
</evidence>
<keyword evidence="5" id="KW-1185">Reference proteome</keyword>
<evidence type="ECO:0000313" key="4">
    <source>
        <dbReference type="EMBL" id="KAK9147876.1"/>
    </source>
</evidence>
<organism evidence="4 5">
    <name type="scientific">Stephania cephalantha</name>
    <dbReference type="NCBI Taxonomy" id="152367"/>
    <lineage>
        <taxon>Eukaryota</taxon>
        <taxon>Viridiplantae</taxon>
        <taxon>Streptophyta</taxon>
        <taxon>Embryophyta</taxon>
        <taxon>Tracheophyta</taxon>
        <taxon>Spermatophyta</taxon>
        <taxon>Magnoliopsida</taxon>
        <taxon>Ranunculales</taxon>
        <taxon>Menispermaceae</taxon>
        <taxon>Menispermoideae</taxon>
        <taxon>Cissampelideae</taxon>
        <taxon>Stephania</taxon>
    </lineage>
</organism>